<accession>A0A328YJ64</accession>
<dbReference type="InterPro" id="IPR009594">
    <property type="entry name" value="Tscrpt_reg_HTH_AraC_N"/>
</dbReference>
<dbReference type="SMART" id="SM00342">
    <property type="entry name" value="HTH_ARAC"/>
    <property type="match status" value="1"/>
</dbReference>
<comment type="caution">
    <text evidence="5">The sequence shown here is derived from an EMBL/GenBank/DDBJ whole genome shotgun (WGS) entry which is preliminary data.</text>
</comment>
<dbReference type="Pfam" id="PF06719">
    <property type="entry name" value="AraC_N"/>
    <property type="match status" value="1"/>
</dbReference>
<keyword evidence="2" id="KW-0804">Transcription</keyword>
<sequence>MTKDFEHARAHLAARIARWTGDGEQYMAPIAGLSLHRHTQAGAPVNCMLEPAIAMPVQGAKRTRLGADVYAYGKRRFLITSLNLPVAMQVAKASPDAPYLSAVLRLDTRVISDLVMESGLHPGRRRSGSTPGMVLGDTTAGLLAAFDRLVGLLDEPELIPVLAPLAQREVFYRVLQSDAGGALWQMASIDHQNHHIGRAIDWLKAHFREPLGIAELAARVGMSPSRFHHHFRRLTSMSPLQFQKWLRLTEARRLMLLQGVDASTAAYGVGYESPSQFSREYSRQFGTSPRRDVEGLQQAKA</sequence>
<evidence type="ECO:0000256" key="2">
    <source>
        <dbReference type="ARBA" id="ARBA00023163"/>
    </source>
</evidence>
<dbReference type="SUPFAM" id="SSF46689">
    <property type="entry name" value="Homeodomain-like"/>
    <property type="match status" value="2"/>
</dbReference>
<dbReference type="PROSITE" id="PS01124">
    <property type="entry name" value="HTH_ARAC_FAMILY_2"/>
    <property type="match status" value="1"/>
</dbReference>
<dbReference type="GO" id="GO:0043565">
    <property type="term" value="F:sequence-specific DNA binding"/>
    <property type="evidence" value="ECO:0007669"/>
    <property type="project" value="InterPro"/>
</dbReference>
<dbReference type="Pfam" id="PF12833">
    <property type="entry name" value="HTH_18"/>
    <property type="match status" value="1"/>
</dbReference>
<dbReference type="OrthoDB" id="34150at2"/>
<dbReference type="Gene3D" id="1.10.10.60">
    <property type="entry name" value="Homeodomain-like"/>
    <property type="match status" value="2"/>
</dbReference>
<name>A0A328YJ64_9BURK</name>
<dbReference type="RefSeq" id="WP_111881992.1">
    <property type="nucleotide sequence ID" value="NZ_CBCSGC010000258.1"/>
</dbReference>
<gene>
    <name evidence="5" type="ORF">AX018_10684</name>
</gene>
<feature type="domain" description="HTH araC/xylS-type" evidence="4">
    <location>
        <begin position="197"/>
        <end position="295"/>
    </location>
</feature>
<evidence type="ECO:0000256" key="1">
    <source>
        <dbReference type="ARBA" id="ARBA00023015"/>
    </source>
</evidence>
<dbReference type="PANTHER" id="PTHR43436:SF1">
    <property type="entry name" value="TRANSCRIPTIONAL REGULATORY PROTEIN"/>
    <property type="match status" value="1"/>
</dbReference>
<protein>
    <submittedName>
        <fullName evidence="5">AraC-like DNA-binding protein</fullName>
    </submittedName>
</protein>
<evidence type="ECO:0000313" key="6">
    <source>
        <dbReference type="Proteomes" id="UP000248856"/>
    </source>
</evidence>
<proteinExistence type="predicted"/>
<dbReference type="EMBL" id="QLTA01000068">
    <property type="protein sequence ID" value="RAR74009.1"/>
    <property type="molecule type" value="Genomic_DNA"/>
</dbReference>
<organism evidence="5 6">
    <name type="scientific">Paracidovorax anthurii</name>
    <dbReference type="NCBI Taxonomy" id="78229"/>
    <lineage>
        <taxon>Bacteria</taxon>
        <taxon>Pseudomonadati</taxon>
        <taxon>Pseudomonadota</taxon>
        <taxon>Betaproteobacteria</taxon>
        <taxon>Burkholderiales</taxon>
        <taxon>Comamonadaceae</taxon>
        <taxon>Paracidovorax</taxon>
    </lineage>
</organism>
<dbReference type="InterPro" id="IPR018060">
    <property type="entry name" value="HTH_AraC"/>
</dbReference>
<dbReference type="AlphaFoldDB" id="A0A328YJ64"/>
<keyword evidence="5" id="KW-0238">DNA-binding</keyword>
<dbReference type="Proteomes" id="UP000248856">
    <property type="component" value="Unassembled WGS sequence"/>
</dbReference>
<keyword evidence="1" id="KW-0805">Transcription regulation</keyword>
<reference evidence="5 6" key="1">
    <citation type="submission" date="2018-06" db="EMBL/GenBank/DDBJ databases">
        <title>Genomic Encyclopedia of Archaeal and Bacterial Type Strains, Phase II (KMG-II): from individual species to whole genera.</title>
        <authorList>
            <person name="Goeker M."/>
        </authorList>
    </citation>
    <scope>NUCLEOTIDE SEQUENCE [LARGE SCALE GENOMIC DNA]</scope>
    <source>
        <strain evidence="5 6">CFPB 3232</strain>
    </source>
</reference>
<evidence type="ECO:0000256" key="3">
    <source>
        <dbReference type="SAM" id="MobiDB-lite"/>
    </source>
</evidence>
<feature type="region of interest" description="Disordered" evidence="3">
    <location>
        <begin position="280"/>
        <end position="301"/>
    </location>
</feature>
<keyword evidence="6" id="KW-1185">Reference proteome</keyword>
<dbReference type="PANTHER" id="PTHR43436">
    <property type="entry name" value="ARAC-FAMILY TRANSCRIPTIONAL REGULATOR"/>
    <property type="match status" value="1"/>
</dbReference>
<evidence type="ECO:0000313" key="5">
    <source>
        <dbReference type="EMBL" id="RAR74009.1"/>
    </source>
</evidence>
<dbReference type="InterPro" id="IPR009057">
    <property type="entry name" value="Homeodomain-like_sf"/>
</dbReference>
<evidence type="ECO:0000259" key="4">
    <source>
        <dbReference type="PROSITE" id="PS01124"/>
    </source>
</evidence>
<dbReference type="GO" id="GO:0003700">
    <property type="term" value="F:DNA-binding transcription factor activity"/>
    <property type="evidence" value="ECO:0007669"/>
    <property type="project" value="InterPro"/>
</dbReference>